<evidence type="ECO:0000313" key="1">
    <source>
        <dbReference type="EMBL" id="SHE47169.1"/>
    </source>
</evidence>
<gene>
    <name evidence="1" type="ORF">SAMN05444349_102222</name>
</gene>
<organism evidence="1 2">
    <name type="scientific">Bacteroides faecichinchillae</name>
    <dbReference type="NCBI Taxonomy" id="871325"/>
    <lineage>
        <taxon>Bacteria</taxon>
        <taxon>Pseudomonadati</taxon>
        <taxon>Bacteroidota</taxon>
        <taxon>Bacteroidia</taxon>
        <taxon>Bacteroidales</taxon>
        <taxon>Bacteroidaceae</taxon>
        <taxon>Bacteroides</taxon>
    </lineage>
</organism>
<dbReference type="OrthoDB" id="1036194at2"/>
<reference evidence="1 2" key="1">
    <citation type="submission" date="2016-11" db="EMBL/GenBank/DDBJ databases">
        <authorList>
            <person name="Jaros S."/>
            <person name="Januszkiewicz K."/>
            <person name="Wedrychowicz H."/>
        </authorList>
    </citation>
    <scope>NUCLEOTIDE SEQUENCE [LARGE SCALE GENOMIC DNA]</scope>
    <source>
        <strain evidence="1 2">DSM 26883</strain>
    </source>
</reference>
<dbReference type="RefSeq" id="WP_008628680.1">
    <property type="nucleotide sequence ID" value="NZ_FQVD01000002.1"/>
</dbReference>
<proteinExistence type="predicted"/>
<evidence type="ECO:0000313" key="2">
    <source>
        <dbReference type="Proteomes" id="UP000184436"/>
    </source>
</evidence>
<dbReference type="AlphaFoldDB" id="A0A1M4TRN4"/>
<sequence>MNNYNKNQELIRKYIRELIDDGLKQMKDYNLSEELYGIWLKYSQQVLEITTKDYNPAILLNYLSVVMSINPQLKPFQKIGICLDYLIGVLRII</sequence>
<protein>
    <submittedName>
        <fullName evidence="1">Uncharacterized protein</fullName>
    </submittedName>
</protein>
<dbReference type="EMBL" id="FQVD01000002">
    <property type="protein sequence ID" value="SHE47169.1"/>
    <property type="molecule type" value="Genomic_DNA"/>
</dbReference>
<dbReference type="Proteomes" id="UP000184436">
    <property type="component" value="Unassembled WGS sequence"/>
</dbReference>
<keyword evidence="2" id="KW-1185">Reference proteome</keyword>
<dbReference type="STRING" id="871325.SAMN05444349_102222"/>
<accession>A0A1M4TRN4</accession>
<name>A0A1M4TRN4_9BACE</name>